<feature type="region of interest" description="Disordered" evidence="2">
    <location>
        <begin position="1"/>
        <end position="140"/>
    </location>
</feature>
<feature type="compositionally biased region" description="Acidic residues" evidence="2">
    <location>
        <begin position="42"/>
        <end position="63"/>
    </location>
</feature>
<evidence type="ECO:0000256" key="2">
    <source>
        <dbReference type="SAM" id="MobiDB-lite"/>
    </source>
</evidence>
<reference evidence="4" key="1">
    <citation type="submission" date="2023-02" db="EMBL/GenBank/DDBJ databases">
        <title>Colletotrichum kahawae CIFC_Que2 genome sequencing and assembly.</title>
        <authorList>
            <person name="Baroncelli R."/>
        </authorList>
    </citation>
    <scope>NUCLEOTIDE SEQUENCE</scope>
    <source>
        <strain evidence="4">CIFC_Que2</strain>
    </source>
</reference>
<evidence type="ECO:0000259" key="3">
    <source>
        <dbReference type="PROSITE" id="PS50089"/>
    </source>
</evidence>
<feature type="compositionally biased region" description="Acidic residues" evidence="2">
    <location>
        <begin position="91"/>
        <end position="106"/>
    </location>
</feature>
<keyword evidence="5" id="KW-1185">Reference proteome</keyword>
<gene>
    <name evidence="4" type="ORF">CKAH01_06241</name>
</gene>
<protein>
    <recommendedName>
        <fullName evidence="3">RING-type domain-containing protein</fullName>
    </recommendedName>
</protein>
<keyword evidence="1" id="KW-0862">Zinc</keyword>
<name>A0AAE0D667_COLKA</name>
<evidence type="ECO:0000313" key="4">
    <source>
        <dbReference type="EMBL" id="KAK2753000.1"/>
    </source>
</evidence>
<evidence type="ECO:0000256" key="1">
    <source>
        <dbReference type="PROSITE-ProRule" id="PRU00175"/>
    </source>
</evidence>
<dbReference type="EMBL" id="VYYT01000245">
    <property type="protein sequence ID" value="KAK2753000.1"/>
    <property type="molecule type" value="Genomic_DNA"/>
</dbReference>
<sequence>MAPRKTDPSASTHFMKTRSQTRRERAEAEATAAAEAAKQRDEDSDDDDDQEESEQGEQEENEYEINSNGKRSRSHSESPSPPKKPRLEGDGSGEGENDEEDDNEDQDKDKDNEGDHKMAEPDEDQGNNAPQHTIIRGDYWPNIRPHFERLRQDRYNGSPEEQLNIEIQVPCCICQNLTLVPFSSEHYPADPQDHNEVTAVLPCGHLIGLDCLTEWRRQSDFLPLPCPQCRHPLDCEDCFVQLRYHVLNDTHVPPPTSSPANHGSRLCNTCHSHDSFIVNTVLMPEIAQPSHGLLRQWIAQEASREYRELRRYQDTPSNTYAATFLNVFSTLRSEANKIQDQLMYQYPTLQRIEHDANNQRPWNVPFGGLISSSTSSSSPDMSNNSIDSFNSTVYPASENLSINSFNSTVYSASENPSIDSFNSTVYPPSGIASIESFNSTVYPSSRDTSIPSVGYDGSVDTSNSSFVEDARWQGSTGESDSDASNGGSSYPDIQYWIDFMRR</sequence>
<feature type="compositionally biased region" description="Basic and acidic residues" evidence="2">
    <location>
        <begin position="107"/>
        <end position="120"/>
    </location>
</feature>
<keyword evidence="1" id="KW-0479">Metal-binding</keyword>
<accession>A0AAE0D667</accession>
<proteinExistence type="predicted"/>
<dbReference type="InterPro" id="IPR001841">
    <property type="entry name" value="Znf_RING"/>
</dbReference>
<dbReference type="GO" id="GO:0008270">
    <property type="term" value="F:zinc ion binding"/>
    <property type="evidence" value="ECO:0007669"/>
    <property type="project" value="UniProtKB-KW"/>
</dbReference>
<feature type="domain" description="RING-type" evidence="3">
    <location>
        <begin position="171"/>
        <end position="230"/>
    </location>
</feature>
<organism evidence="4 5">
    <name type="scientific">Colletotrichum kahawae</name>
    <name type="common">Coffee berry disease fungus</name>
    <dbReference type="NCBI Taxonomy" id="34407"/>
    <lineage>
        <taxon>Eukaryota</taxon>
        <taxon>Fungi</taxon>
        <taxon>Dikarya</taxon>
        <taxon>Ascomycota</taxon>
        <taxon>Pezizomycotina</taxon>
        <taxon>Sordariomycetes</taxon>
        <taxon>Hypocreomycetidae</taxon>
        <taxon>Glomerellales</taxon>
        <taxon>Glomerellaceae</taxon>
        <taxon>Colletotrichum</taxon>
        <taxon>Colletotrichum gloeosporioides species complex</taxon>
    </lineage>
</organism>
<keyword evidence="1" id="KW-0863">Zinc-finger</keyword>
<dbReference type="Gene3D" id="3.30.40.10">
    <property type="entry name" value="Zinc/RING finger domain, C3HC4 (zinc finger)"/>
    <property type="match status" value="1"/>
</dbReference>
<dbReference type="PROSITE" id="PS50089">
    <property type="entry name" value="ZF_RING_2"/>
    <property type="match status" value="1"/>
</dbReference>
<dbReference type="AlphaFoldDB" id="A0AAE0D667"/>
<comment type="caution">
    <text evidence="4">The sequence shown here is derived from an EMBL/GenBank/DDBJ whole genome shotgun (WGS) entry which is preliminary data.</text>
</comment>
<evidence type="ECO:0000313" key="5">
    <source>
        <dbReference type="Proteomes" id="UP001281614"/>
    </source>
</evidence>
<dbReference type="InterPro" id="IPR013083">
    <property type="entry name" value="Znf_RING/FYVE/PHD"/>
</dbReference>
<dbReference type="Proteomes" id="UP001281614">
    <property type="component" value="Unassembled WGS sequence"/>
</dbReference>
<dbReference type="SUPFAM" id="SSF57850">
    <property type="entry name" value="RING/U-box"/>
    <property type="match status" value="1"/>
</dbReference>